<gene>
    <name evidence="3" type="ORF">BU16DRAFT_523851</name>
</gene>
<dbReference type="PANTHER" id="PTHR35910">
    <property type="entry name" value="2EXR DOMAIN-CONTAINING PROTEIN"/>
    <property type="match status" value="1"/>
</dbReference>
<dbReference type="Pfam" id="PF20150">
    <property type="entry name" value="2EXR"/>
    <property type="match status" value="1"/>
</dbReference>
<accession>A0A6A6R788</accession>
<dbReference type="EMBL" id="MU004184">
    <property type="protein sequence ID" value="KAF2499357.1"/>
    <property type="molecule type" value="Genomic_DNA"/>
</dbReference>
<reference evidence="3" key="1">
    <citation type="journal article" date="2020" name="Stud. Mycol.">
        <title>101 Dothideomycetes genomes: a test case for predicting lifestyles and emergence of pathogens.</title>
        <authorList>
            <person name="Haridas S."/>
            <person name="Albert R."/>
            <person name="Binder M."/>
            <person name="Bloem J."/>
            <person name="Labutti K."/>
            <person name="Salamov A."/>
            <person name="Andreopoulos B."/>
            <person name="Baker S."/>
            <person name="Barry K."/>
            <person name="Bills G."/>
            <person name="Bluhm B."/>
            <person name="Cannon C."/>
            <person name="Castanera R."/>
            <person name="Culley D."/>
            <person name="Daum C."/>
            <person name="Ezra D."/>
            <person name="Gonzalez J."/>
            <person name="Henrissat B."/>
            <person name="Kuo A."/>
            <person name="Liang C."/>
            <person name="Lipzen A."/>
            <person name="Lutzoni F."/>
            <person name="Magnuson J."/>
            <person name="Mondo S."/>
            <person name="Nolan M."/>
            <person name="Ohm R."/>
            <person name="Pangilinan J."/>
            <person name="Park H.-J."/>
            <person name="Ramirez L."/>
            <person name="Alfaro M."/>
            <person name="Sun H."/>
            <person name="Tritt A."/>
            <person name="Yoshinaga Y."/>
            <person name="Zwiers L.-H."/>
            <person name="Turgeon B."/>
            <person name="Goodwin S."/>
            <person name="Spatafora J."/>
            <person name="Crous P."/>
            <person name="Grigoriev I."/>
        </authorList>
    </citation>
    <scope>NUCLEOTIDE SEQUENCE</scope>
    <source>
        <strain evidence="3">CBS 269.34</strain>
    </source>
</reference>
<organism evidence="3 4">
    <name type="scientific">Lophium mytilinum</name>
    <dbReference type="NCBI Taxonomy" id="390894"/>
    <lineage>
        <taxon>Eukaryota</taxon>
        <taxon>Fungi</taxon>
        <taxon>Dikarya</taxon>
        <taxon>Ascomycota</taxon>
        <taxon>Pezizomycotina</taxon>
        <taxon>Dothideomycetes</taxon>
        <taxon>Pleosporomycetidae</taxon>
        <taxon>Mytilinidiales</taxon>
        <taxon>Mytilinidiaceae</taxon>
        <taxon>Lophium</taxon>
    </lineage>
</organism>
<evidence type="ECO:0000313" key="3">
    <source>
        <dbReference type="EMBL" id="KAF2499357.1"/>
    </source>
</evidence>
<dbReference type="PANTHER" id="PTHR35910:SF6">
    <property type="entry name" value="2EXR DOMAIN-CONTAINING PROTEIN"/>
    <property type="match status" value="1"/>
</dbReference>
<name>A0A6A6R788_9PEZI</name>
<evidence type="ECO:0000256" key="1">
    <source>
        <dbReference type="SAM" id="MobiDB-lite"/>
    </source>
</evidence>
<keyword evidence="4" id="KW-1185">Reference proteome</keyword>
<feature type="domain" description="2EXR" evidence="2">
    <location>
        <begin position="57"/>
        <end position="116"/>
    </location>
</feature>
<dbReference type="OrthoDB" id="3561583at2759"/>
<evidence type="ECO:0000259" key="2">
    <source>
        <dbReference type="Pfam" id="PF20150"/>
    </source>
</evidence>
<evidence type="ECO:0000313" key="4">
    <source>
        <dbReference type="Proteomes" id="UP000799750"/>
    </source>
</evidence>
<dbReference type="Proteomes" id="UP000799750">
    <property type="component" value="Unassembled WGS sequence"/>
</dbReference>
<dbReference type="InterPro" id="IPR045518">
    <property type="entry name" value="2EXR"/>
</dbReference>
<feature type="region of interest" description="Disordered" evidence="1">
    <location>
        <begin position="1"/>
        <end position="59"/>
    </location>
</feature>
<protein>
    <recommendedName>
        <fullName evidence="2">2EXR domain-containing protein</fullName>
    </recommendedName>
</protein>
<sequence length="126" mass="13677">MTLPSPKQKRNKNLSTPSSSQASAAPPSMISALSTEPLHAPNMLHKHASRSPPGSPFPQFDKLPAELRLMIWTFAAHIPRRLNLTDDLHPRADGSCAPPALLAVCREARDVALKSYGPCVLHLIKS</sequence>
<dbReference type="AlphaFoldDB" id="A0A6A6R788"/>
<proteinExistence type="predicted"/>
<feature type="compositionally biased region" description="Low complexity" evidence="1">
    <location>
        <begin position="15"/>
        <end position="34"/>
    </location>
</feature>